<gene>
    <name evidence="2" type="ORF">H9735_01430</name>
</gene>
<comment type="caution">
    <text evidence="2">The sequence shown here is derived from an EMBL/GenBank/DDBJ whole genome shotgun (WGS) entry which is preliminary data.</text>
</comment>
<evidence type="ECO:0000313" key="3">
    <source>
        <dbReference type="Proteomes" id="UP000886721"/>
    </source>
</evidence>
<protein>
    <recommendedName>
        <fullName evidence="4">Bypass of forespore C C-terminal domain-containing protein</fullName>
    </recommendedName>
</protein>
<organism evidence="2 3">
    <name type="scientific">Candidatus Anaerostipes excrementavium</name>
    <dbReference type="NCBI Taxonomy" id="2838463"/>
    <lineage>
        <taxon>Bacteria</taxon>
        <taxon>Bacillati</taxon>
        <taxon>Bacillota</taxon>
        <taxon>Clostridia</taxon>
        <taxon>Lachnospirales</taxon>
        <taxon>Lachnospiraceae</taxon>
        <taxon>Anaerostipes</taxon>
    </lineage>
</organism>
<proteinExistence type="predicted"/>
<dbReference type="EMBL" id="DXEM01000005">
    <property type="protein sequence ID" value="HIX66768.1"/>
    <property type="molecule type" value="Genomic_DNA"/>
</dbReference>
<accession>A0A9D1WTE0</accession>
<evidence type="ECO:0000313" key="2">
    <source>
        <dbReference type="EMBL" id="HIX66768.1"/>
    </source>
</evidence>
<name>A0A9D1WTE0_9FIRM</name>
<dbReference type="AlphaFoldDB" id="A0A9D1WTE0"/>
<reference evidence="2" key="2">
    <citation type="submission" date="2021-04" db="EMBL/GenBank/DDBJ databases">
        <authorList>
            <person name="Gilroy R."/>
        </authorList>
    </citation>
    <scope>NUCLEOTIDE SEQUENCE</scope>
    <source>
        <strain evidence="2">CHK191-13928</strain>
    </source>
</reference>
<evidence type="ECO:0000256" key="1">
    <source>
        <dbReference type="SAM" id="Phobius"/>
    </source>
</evidence>
<evidence type="ECO:0008006" key="4">
    <source>
        <dbReference type="Google" id="ProtNLM"/>
    </source>
</evidence>
<keyword evidence="1" id="KW-0472">Membrane</keyword>
<keyword evidence="1" id="KW-1133">Transmembrane helix</keyword>
<dbReference type="Proteomes" id="UP000886721">
    <property type="component" value="Unassembled WGS sequence"/>
</dbReference>
<sequence>MNKVNRFLFVYMIVITALCGYMCYAAFYKQDKEKVIHQVQSTAAKKEKEKASTAAQIKITYGLAIKEGNLVVINNQTKEVFEYTDMKEEDLPKDVLQMLQKKEVFESREEVYYFLESYSS</sequence>
<feature type="transmembrane region" description="Helical" evidence="1">
    <location>
        <begin position="6"/>
        <end position="27"/>
    </location>
</feature>
<keyword evidence="1" id="KW-0812">Transmembrane</keyword>
<reference evidence="2" key="1">
    <citation type="journal article" date="2021" name="PeerJ">
        <title>Extensive microbial diversity within the chicken gut microbiome revealed by metagenomics and culture.</title>
        <authorList>
            <person name="Gilroy R."/>
            <person name="Ravi A."/>
            <person name="Getino M."/>
            <person name="Pursley I."/>
            <person name="Horton D.L."/>
            <person name="Alikhan N.F."/>
            <person name="Baker D."/>
            <person name="Gharbi K."/>
            <person name="Hall N."/>
            <person name="Watson M."/>
            <person name="Adriaenssens E.M."/>
            <person name="Foster-Nyarko E."/>
            <person name="Jarju S."/>
            <person name="Secka A."/>
            <person name="Antonio M."/>
            <person name="Oren A."/>
            <person name="Chaudhuri R.R."/>
            <person name="La Ragione R."/>
            <person name="Hildebrand F."/>
            <person name="Pallen M.J."/>
        </authorList>
    </citation>
    <scope>NUCLEOTIDE SEQUENCE</scope>
    <source>
        <strain evidence="2">CHK191-13928</strain>
    </source>
</reference>